<feature type="region of interest" description="Disordered" evidence="1">
    <location>
        <begin position="160"/>
        <end position="187"/>
    </location>
</feature>
<keyword evidence="3" id="KW-1185">Reference proteome</keyword>
<dbReference type="Proteomes" id="UP000219689">
    <property type="component" value="Unassembled WGS sequence"/>
</dbReference>
<name>A0A2A5QPC1_9EURY</name>
<evidence type="ECO:0000256" key="1">
    <source>
        <dbReference type="SAM" id="MobiDB-lite"/>
    </source>
</evidence>
<dbReference type="RefSeq" id="WP_097382163.1">
    <property type="nucleotide sequence ID" value="NZ_NXNI01000003.1"/>
</dbReference>
<evidence type="ECO:0000313" key="3">
    <source>
        <dbReference type="Proteomes" id="UP000219689"/>
    </source>
</evidence>
<feature type="compositionally biased region" description="Acidic residues" evidence="1">
    <location>
        <begin position="162"/>
        <end position="187"/>
    </location>
</feature>
<protein>
    <submittedName>
        <fullName evidence="2">Uncharacterized protein</fullName>
    </submittedName>
</protein>
<gene>
    <name evidence="2" type="ORF">CP557_21955</name>
</gene>
<dbReference type="OrthoDB" id="351111at2157"/>
<organism evidence="2 3">
    <name type="scientific">Natrinema ejinorense</name>
    <dbReference type="NCBI Taxonomy" id="373386"/>
    <lineage>
        <taxon>Archaea</taxon>
        <taxon>Methanobacteriati</taxon>
        <taxon>Methanobacteriota</taxon>
        <taxon>Stenosarchaea group</taxon>
        <taxon>Halobacteria</taxon>
        <taxon>Halobacteriales</taxon>
        <taxon>Natrialbaceae</taxon>
        <taxon>Natrinema</taxon>
    </lineage>
</organism>
<dbReference type="AlphaFoldDB" id="A0A2A5QPC1"/>
<evidence type="ECO:0000313" key="2">
    <source>
        <dbReference type="EMBL" id="PCR88696.1"/>
    </source>
</evidence>
<sequence length="187" mass="21147">MSSNHQKLRDDAYRAFKRNSLDPEVQLALDREYQQADQHARLVLTDDGYQEFASTFVSSAKTKLDAYRAGDPTSHPYDGTREQPLCTCSDRFCTIKDGRLPRRVRAADDPVEATRQFMHTHSGDPLVLQDLKREYDELCAEFDHRHRRIIICGTHNIHPDDLDGLEPATDDADAESETAADAAVADD</sequence>
<accession>A0A2A5QPC1</accession>
<dbReference type="EMBL" id="NXNI01000003">
    <property type="protein sequence ID" value="PCR88696.1"/>
    <property type="molecule type" value="Genomic_DNA"/>
</dbReference>
<reference evidence="2 3" key="1">
    <citation type="submission" date="2017-09" db="EMBL/GenBank/DDBJ databases">
        <title>Genome sequences of Natrinema ejinorence JCM 13890T.</title>
        <authorList>
            <person name="Roh S.W."/>
            <person name="Kim Y.B."/>
            <person name="Kim J.Y."/>
        </authorList>
    </citation>
    <scope>NUCLEOTIDE SEQUENCE [LARGE SCALE GENOMIC DNA]</scope>
    <source>
        <strain evidence="2 3">JCM 13890</strain>
    </source>
</reference>
<comment type="caution">
    <text evidence="2">The sequence shown here is derived from an EMBL/GenBank/DDBJ whole genome shotgun (WGS) entry which is preliminary data.</text>
</comment>
<proteinExistence type="predicted"/>